<dbReference type="EMBL" id="RDQH01000335">
    <property type="protein sequence ID" value="RXH88528.1"/>
    <property type="molecule type" value="Genomic_DNA"/>
</dbReference>
<keyword evidence="2" id="KW-1185">Reference proteome</keyword>
<dbReference type="AlphaFoldDB" id="A0A498IZ43"/>
<evidence type="ECO:0000313" key="1">
    <source>
        <dbReference type="EMBL" id="RXH88528.1"/>
    </source>
</evidence>
<name>A0A498IZ43_MALDO</name>
<sequence length="90" mass="9729">MFKYPNPIPTNTEIFYDKTPHLTDYGNYQVGDSIGIVGSGPMTLKKWAHIVLPCDGWVPLALCDDGGSLGPVCRVSSLGSSGCDVWISHM</sequence>
<proteinExistence type="predicted"/>
<gene>
    <name evidence="1" type="ORF">DVH24_000127</name>
</gene>
<accession>A0A498IZ43</accession>
<organism evidence="1 2">
    <name type="scientific">Malus domestica</name>
    <name type="common">Apple</name>
    <name type="synonym">Pyrus malus</name>
    <dbReference type="NCBI Taxonomy" id="3750"/>
    <lineage>
        <taxon>Eukaryota</taxon>
        <taxon>Viridiplantae</taxon>
        <taxon>Streptophyta</taxon>
        <taxon>Embryophyta</taxon>
        <taxon>Tracheophyta</taxon>
        <taxon>Spermatophyta</taxon>
        <taxon>Magnoliopsida</taxon>
        <taxon>eudicotyledons</taxon>
        <taxon>Gunneridae</taxon>
        <taxon>Pentapetalae</taxon>
        <taxon>rosids</taxon>
        <taxon>fabids</taxon>
        <taxon>Rosales</taxon>
        <taxon>Rosaceae</taxon>
        <taxon>Amygdaloideae</taxon>
        <taxon>Maleae</taxon>
        <taxon>Malus</taxon>
    </lineage>
</organism>
<comment type="caution">
    <text evidence="1">The sequence shown here is derived from an EMBL/GenBank/DDBJ whole genome shotgun (WGS) entry which is preliminary data.</text>
</comment>
<dbReference type="Proteomes" id="UP000290289">
    <property type="component" value="Chromosome 9"/>
</dbReference>
<reference evidence="1 2" key="1">
    <citation type="submission" date="2018-10" db="EMBL/GenBank/DDBJ databases">
        <title>A high-quality apple genome assembly.</title>
        <authorList>
            <person name="Hu J."/>
        </authorList>
    </citation>
    <scope>NUCLEOTIDE SEQUENCE [LARGE SCALE GENOMIC DNA]</scope>
    <source>
        <strain evidence="2">cv. HFTH1</strain>
        <tissue evidence="1">Young leaf</tissue>
    </source>
</reference>
<protein>
    <submittedName>
        <fullName evidence="1">Uncharacterized protein</fullName>
    </submittedName>
</protein>
<evidence type="ECO:0000313" key="2">
    <source>
        <dbReference type="Proteomes" id="UP000290289"/>
    </source>
</evidence>